<feature type="domain" description="G-protein coupled receptors family 1 profile" evidence="12">
    <location>
        <begin position="59"/>
        <end position="310"/>
    </location>
</feature>
<evidence type="ECO:0000256" key="1">
    <source>
        <dbReference type="ARBA" id="ARBA00004651"/>
    </source>
</evidence>
<dbReference type="RefSeq" id="XP_002740473.1">
    <property type="nucleotide sequence ID" value="XM_002740427.1"/>
</dbReference>
<dbReference type="Gene3D" id="1.20.1070.10">
    <property type="entry name" value="Rhodopsin 7-helix transmembrane proteins"/>
    <property type="match status" value="1"/>
</dbReference>
<dbReference type="PANTHER" id="PTHR24229">
    <property type="entry name" value="NEUROPEPTIDES RECEPTOR"/>
    <property type="match status" value="1"/>
</dbReference>
<keyword evidence="8" id="KW-0325">Glycoprotein</keyword>
<feature type="transmembrane region" description="Helical" evidence="11">
    <location>
        <begin position="286"/>
        <end position="313"/>
    </location>
</feature>
<protein>
    <submittedName>
        <fullName evidence="14">Somatostatin receptor type 1-like</fullName>
    </submittedName>
</protein>
<evidence type="ECO:0000256" key="4">
    <source>
        <dbReference type="ARBA" id="ARBA00022989"/>
    </source>
</evidence>
<dbReference type="PROSITE" id="PS50262">
    <property type="entry name" value="G_PROTEIN_RECEP_F1_2"/>
    <property type="match status" value="1"/>
</dbReference>
<evidence type="ECO:0000256" key="5">
    <source>
        <dbReference type="ARBA" id="ARBA00023040"/>
    </source>
</evidence>
<feature type="transmembrane region" description="Helical" evidence="11">
    <location>
        <begin position="160"/>
        <end position="180"/>
    </location>
</feature>
<evidence type="ECO:0000256" key="7">
    <source>
        <dbReference type="ARBA" id="ARBA00023170"/>
    </source>
</evidence>
<name>A0ABM0GYX3_SACKO</name>
<dbReference type="GeneID" id="100371990"/>
<keyword evidence="6 11" id="KW-0472">Membrane</keyword>
<evidence type="ECO:0000313" key="14">
    <source>
        <dbReference type="RefSeq" id="XP_002740473.1"/>
    </source>
</evidence>
<dbReference type="Proteomes" id="UP000694865">
    <property type="component" value="Unplaced"/>
</dbReference>
<feature type="transmembrane region" description="Helical" evidence="11">
    <location>
        <begin position="80"/>
        <end position="103"/>
    </location>
</feature>
<accession>A0ABM0GYX3</accession>
<dbReference type="InterPro" id="IPR017452">
    <property type="entry name" value="GPCR_Rhodpsn_7TM"/>
</dbReference>
<dbReference type="Pfam" id="PF00001">
    <property type="entry name" value="7tm_1"/>
    <property type="match status" value="1"/>
</dbReference>
<evidence type="ECO:0000313" key="13">
    <source>
        <dbReference type="Proteomes" id="UP000694865"/>
    </source>
</evidence>
<dbReference type="PRINTS" id="PR01783">
    <property type="entry name" value="MCHRECEPTOR"/>
</dbReference>
<feature type="transmembrane region" description="Helical" evidence="11">
    <location>
        <begin position="210"/>
        <end position="234"/>
    </location>
</feature>
<comment type="subcellular location">
    <subcellularLocation>
        <location evidence="1">Cell membrane</location>
        <topology evidence="1">Multi-pass membrane protein</topology>
    </subcellularLocation>
</comment>
<feature type="transmembrane region" description="Helical" evidence="11">
    <location>
        <begin position="255"/>
        <end position="274"/>
    </location>
</feature>
<dbReference type="PANTHER" id="PTHR24229:SF40">
    <property type="entry name" value="ALLATOSTATIN C RECEPTOR 1-RELATED"/>
    <property type="match status" value="1"/>
</dbReference>
<evidence type="ECO:0000256" key="10">
    <source>
        <dbReference type="RuleBase" id="RU000688"/>
    </source>
</evidence>
<keyword evidence="3 10" id="KW-0812">Transmembrane</keyword>
<dbReference type="SUPFAM" id="SSF81321">
    <property type="entry name" value="Family A G protein-coupled receptor-like"/>
    <property type="match status" value="1"/>
</dbReference>
<proteinExistence type="inferred from homology"/>
<evidence type="ECO:0000256" key="8">
    <source>
        <dbReference type="ARBA" id="ARBA00023180"/>
    </source>
</evidence>
<keyword evidence="4 11" id="KW-1133">Transmembrane helix</keyword>
<keyword evidence="9 10" id="KW-0807">Transducer</keyword>
<evidence type="ECO:0000256" key="2">
    <source>
        <dbReference type="ARBA" id="ARBA00022475"/>
    </source>
</evidence>
<keyword evidence="7 10" id="KW-0675">Receptor</keyword>
<organism evidence="13 14">
    <name type="scientific">Saccoglossus kowalevskii</name>
    <name type="common">Acorn worm</name>
    <dbReference type="NCBI Taxonomy" id="10224"/>
    <lineage>
        <taxon>Eukaryota</taxon>
        <taxon>Metazoa</taxon>
        <taxon>Hemichordata</taxon>
        <taxon>Enteropneusta</taxon>
        <taxon>Harrimaniidae</taxon>
        <taxon>Saccoglossus</taxon>
    </lineage>
</organism>
<evidence type="ECO:0000256" key="9">
    <source>
        <dbReference type="ARBA" id="ARBA00023224"/>
    </source>
</evidence>
<dbReference type="InterPro" id="IPR000276">
    <property type="entry name" value="GPCR_Rhodpsn"/>
</dbReference>
<feature type="transmembrane region" description="Helical" evidence="11">
    <location>
        <begin position="123"/>
        <end position="148"/>
    </location>
</feature>
<dbReference type="PRINTS" id="PR00237">
    <property type="entry name" value="GPCRRHODOPSN"/>
</dbReference>
<gene>
    <name evidence="14" type="primary">LOC100371990</name>
</gene>
<dbReference type="PROSITE" id="PS00237">
    <property type="entry name" value="G_PROTEIN_RECEP_F1_1"/>
    <property type="match status" value="1"/>
</dbReference>
<sequence length="334" mass="38034">MSTTKEYSFASNLSVDYNSTFDVFANETSVDNRSGLPTWFFTIFLPLSFSAIIVTSLIGNGTVICVIIRHPTLKTVPNLYILNLASADFLFSLNMIFTTTTYFTKRWIFGEILCKIVTGIDGMYLFTGIFTLAAMSFDRYIAIVHAVWAQNNRSLLQVRVVCVILWLLSLTVTVPLWMYATVQDTLGTVSCNIMCTDCQWVMELFSLYSFVIGFILPLVVISICYSRIMFHLYLAQSSKPGKPNRQHSKLGRVGLMVLMAVAVFVACWMPFWTIRVYSTLSHDNSLILHGSFYCSQIMCFANCSLNPLVYAFFKQDLRRSLKEDLRIRDKQTKV</sequence>
<keyword evidence="13" id="KW-1185">Reference proteome</keyword>
<dbReference type="InterPro" id="IPR008361">
    <property type="entry name" value="MCH_rcpt"/>
</dbReference>
<evidence type="ECO:0000256" key="11">
    <source>
        <dbReference type="SAM" id="Phobius"/>
    </source>
</evidence>
<evidence type="ECO:0000256" key="3">
    <source>
        <dbReference type="ARBA" id="ARBA00022692"/>
    </source>
</evidence>
<keyword evidence="2" id="KW-1003">Cell membrane</keyword>
<feature type="transmembrane region" description="Helical" evidence="11">
    <location>
        <begin position="39"/>
        <end position="68"/>
    </location>
</feature>
<reference evidence="14" key="1">
    <citation type="submission" date="2025-08" db="UniProtKB">
        <authorList>
            <consortium name="RefSeq"/>
        </authorList>
    </citation>
    <scope>IDENTIFICATION</scope>
    <source>
        <tissue evidence="14">Testes</tissue>
    </source>
</reference>
<evidence type="ECO:0000259" key="12">
    <source>
        <dbReference type="PROSITE" id="PS50262"/>
    </source>
</evidence>
<evidence type="ECO:0000256" key="6">
    <source>
        <dbReference type="ARBA" id="ARBA00023136"/>
    </source>
</evidence>
<keyword evidence="5 10" id="KW-0297">G-protein coupled receptor</keyword>
<comment type="similarity">
    <text evidence="10">Belongs to the G-protein coupled receptor 1 family.</text>
</comment>